<dbReference type="PATRIC" id="fig|1114963.3.peg.1958"/>
<sequence>MAFATLPIMPLPGLVGATMAAADLRAQADQTFNAFIFSPAVRARYRTIPC</sequence>
<keyword evidence="2" id="KW-1185">Reference proteome</keyword>
<organism evidence="1 2">
    <name type="scientific">Novosphingobium barchaimii LL02</name>
    <dbReference type="NCBI Taxonomy" id="1114963"/>
    <lineage>
        <taxon>Bacteria</taxon>
        <taxon>Pseudomonadati</taxon>
        <taxon>Pseudomonadota</taxon>
        <taxon>Alphaproteobacteria</taxon>
        <taxon>Sphingomonadales</taxon>
        <taxon>Sphingomonadaceae</taxon>
        <taxon>Novosphingobium</taxon>
    </lineage>
</organism>
<dbReference type="EMBL" id="JACU01000004">
    <property type="protein sequence ID" value="KMS56665.1"/>
    <property type="molecule type" value="Genomic_DNA"/>
</dbReference>
<evidence type="ECO:0000313" key="2">
    <source>
        <dbReference type="Proteomes" id="UP000052268"/>
    </source>
</evidence>
<proteinExistence type="predicted"/>
<reference evidence="1 2" key="1">
    <citation type="journal article" date="2015" name="G3 (Bethesda)">
        <title>Insights into Ongoing Evolution of the Hexachlorocyclohexane Catabolic Pathway from Comparative Genomics of Ten Sphingomonadaceae Strains.</title>
        <authorList>
            <person name="Pearce S.L."/>
            <person name="Oakeshott J.G."/>
            <person name="Pandey G."/>
        </authorList>
    </citation>
    <scope>NUCLEOTIDE SEQUENCE [LARGE SCALE GENOMIC DNA]</scope>
    <source>
        <strain evidence="1 2">LL02</strain>
    </source>
</reference>
<dbReference type="Proteomes" id="UP000052268">
    <property type="component" value="Unassembled WGS sequence"/>
</dbReference>
<protein>
    <submittedName>
        <fullName evidence="1">Uncharacterized protein</fullName>
    </submittedName>
</protein>
<accession>A0A0J8AQH2</accession>
<name>A0A0J8AQH2_9SPHN</name>
<dbReference type="AlphaFoldDB" id="A0A0J8AQH2"/>
<evidence type="ECO:0000313" key="1">
    <source>
        <dbReference type="EMBL" id="KMS56665.1"/>
    </source>
</evidence>
<comment type="caution">
    <text evidence="1">The sequence shown here is derived from an EMBL/GenBank/DDBJ whole genome shotgun (WGS) entry which is preliminary data.</text>
</comment>
<gene>
    <name evidence="1" type="ORF">V474_15650</name>
</gene>